<dbReference type="NCBIfam" id="TIGR01730">
    <property type="entry name" value="RND_mfp"/>
    <property type="match status" value="1"/>
</dbReference>
<feature type="domain" description="Multidrug resistance protein MdtA-like barrel-sandwich hybrid" evidence="4">
    <location>
        <begin position="67"/>
        <end position="204"/>
    </location>
</feature>
<proteinExistence type="inferred from homology"/>
<feature type="domain" description="Multidrug resistance protein MdtA-like alpha-helical hairpin" evidence="3">
    <location>
        <begin position="106"/>
        <end position="175"/>
    </location>
</feature>
<dbReference type="Gene3D" id="1.10.287.470">
    <property type="entry name" value="Helix hairpin bin"/>
    <property type="match status" value="1"/>
</dbReference>
<dbReference type="eggNOG" id="COG0845">
    <property type="taxonomic scope" value="Bacteria"/>
</dbReference>
<dbReference type="Proteomes" id="UP000019095">
    <property type="component" value="Chromosome"/>
</dbReference>
<dbReference type="Pfam" id="PF25967">
    <property type="entry name" value="RND-MFP_C"/>
    <property type="match status" value="1"/>
</dbReference>
<comment type="similarity">
    <text evidence="2">Belongs to the membrane fusion protein (MFP) (TC 8.A.1) family.</text>
</comment>
<dbReference type="InterPro" id="IPR058627">
    <property type="entry name" value="MdtA-like_C"/>
</dbReference>
<dbReference type="FunFam" id="2.40.420.20:FF:000001">
    <property type="entry name" value="Efflux RND transporter periplasmic adaptor subunit"/>
    <property type="match status" value="1"/>
</dbReference>
<dbReference type="PATRIC" id="fig|1247726.3.peg.1034"/>
<evidence type="ECO:0000313" key="8">
    <source>
        <dbReference type="Proteomes" id="UP000019095"/>
    </source>
</evidence>
<dbReference type="Pfam" id="PF25917">
    <property type="entry name" value="BSH_RND"/>
    <property type="match status" value="1"/>
</dbReference>
<evidence type="ECO:0000259" key="3">
    <source>
        <dbReference type="Pfam" id="PF25876"/>
    </source>
</evidence>
<dbReference type="AlphaFoldDB" id="W0PDC9"/>
<dbReference type="PANTHER" id="PTHR30158">
    <property type="entry name" value="ACRA/E-RELATED COMPONENT OF DRUG EFFLUX TRANSPORTER"/>
    <property type="match status" value="1"/>
</dbReference>
<protein>
    <submittedName>
        <fullName evidence="7">Acriflavine resistance protein A</fullName>
    </submittedName>
</protein>
<dbReference type="Gene3D" id="2.40.30.170">
    <property type="match status" value="1"/>
</dbReference>
<evidence type="ECO:0000259" key="4">
    <source>
        <dbReference type="Pfam" id="PF25917"/>
    </source>
</evidence>
<dbReference type="Pfam" id="PF25876">
    <property type="entry name" value="HH_MFP_RND"/>
    <property type="match status" value="1"/>
</dbReference>
<dbReference type="KEGG" id="amim:MIM_c09490"/>
<dbReference type="InterPro" id="IPR006143">
    <property type="entry name" value="RND_pump_MFP"/>
</dbReference>
<dbReference type="PANTHER" id="PTHR30158:SF3">
    <property type="entry name" value="MULTIDRUG EFFLUX PUMP SUBUNIT ACRA-RELATED"/>
    <property type="match status" value="1"/>
</dbReference>
<dbReference type="STRING" id="1247726.MIM_c09490"/>
<dbReference type="GO" id="GO:0046677">
    <property type="term" value="P:response to antibiotic"/>
    <property type="evidence" value="ECO:0007669"/>
    <property type="project" value="TreeGrafter"/>
</dbReference>
<dbReference type="HOGENOM" id="CLU_018816_2_1_4"/>
<dbReference type="GO" id="GO:0022857">
    <property type="term" value="F:transmembrane transporter activity"/>
    <property type="evidence" value="ECO:0007669"/>
    <property type="project" value="InterPro"/>
</dbReference>
<dbReference type="Pfam" id="PF25944">
    <property type="entry name" value="Beta-barrel_RND"/>
    <property type="match status" value="1"/>
</dbReference>
<dbReference type="SUPFAM" id="SSF111369">
    <property type="entry name" value="HlyD-like secretion proteins"/>
    <property type="match status" value="1"/>
</dbReference>
<dbReference type="PROSITE" id="PS51257">
    <property type="entry name" value="PROKAR_LIPOPROTEIN"/>
    <property type="match status" value="1"/>
</dbReference>
<evidence type="ECO:0000256" key="2">
    <source>
        <dbReference type="ARBA" id="ARBA00009477"/>
    </source>
</evidence>
<dbReference type="InterPro" id="IPR058626">
    <property type="entry name" value="MdtA-like_b-barrel"/>
</dbReference>
<name>W0PDC9_ADVMD</name>
<reference evidence="7 8" key="1">
    <citation type="journal article" date="2014" name="Microbiology">
        <title>Unravelling the complete genome sequence of Advenella mimigardefordensis strain DPN7T and novel insights in the catabolism of the xenobiotic polythioester precursor 3,3'-dithiodipropionate.</title>
        <authorList>
            <person name="Wubbeler J.H."/>
            <person name="Hiessl S."/>
            <person name="Schuldes J."/>
            <person name="Thurmer A."/>
            <person name="Daniel R."/>
            <person name="Steinbuchel A."/>
        </authorList>
    </citation>
    <scope>NUCLEOTIDE SEQUENCE [LARGE SCALE GENOMIC DNA]</scope>
    <source>
        <strain evidence="8">DSM 17166 / LMG 22922 / DPN7</strain>
    </source>
</reference>
<sequence length="374" mass="39990">MQLIKCSNYRSGAVAGIVSMLLLLTACTEKPQLPANQQAEVGVATVQSEILPMSNELSGRTRAYQVSEVRPQVGGILRKRLFTEGSKVEAGDVLYEIDSASYQASYDSAKGTLAQAQADLLSAKPKAARTRRLSAMDAASKQDSDDAAATLKKAEATVAVAKADLEQAQINLQYTKIRAPISGIIGTSSYTAGALLTADQTTALTKINQLDPMYVDVTQSSASLLHLRNLVKNGSLKSVDGKVPVSLLLEDGSEYHHPGTLEMVASEVDEETGTVKLRAVIPNPDGDLLPGMYVKARLAMAINEKALLVPQKAVIRNTKGEATAWVVDATGKVEQRMLQLGQAVGDRWVVTSGIKDGEQVIVEGTQKGQKRRSR</sequence>
<feature type="domain" description="Multidrug resistance protein MdtA-like beta-barrel" evidence="5">
    <location>
        <begin position="212"/>
        <end position="300"/>
    </location>
</feature>
<organism evidence="7 8">
    <name type="scientific">Advenella mimigardefordensis (strain DSM 17166 / LMG 22922 / DPN7)</name>
    <dbReference type="NCBI Taxonomy" id="1247726"/>
    <lineage>
        <taxon>Bacteria</taxon>
        <taxon>Pseudomonadati</taxon>
        <taxon>Pseudomonadota</taxon>
        <taxon>Betaproteobacteria</taxon>
        <taxon>Burkholderiales</taxon>
        <taxon>Alcaligenaceae</taxon>
    </lineage>
</organism>
<dbReference type="InterPro" id="IPR058624">
    <property type="entry name" value="MdtA-like_HH"/>
</dbReference>
<dbReference type="GO" id="GO:0005886">
    <property type="term" value="C:plasma membrane"/>
    <property type="evidence" value="ECO:0007669"/>
    <property type="project" value="UniProtKB-SubCell"/>
</dbReference>
<gene>
    <name evidence="7" type="primary">acrA</name>
    <name evidence="7" type="ORF">MIM_c09490</name>
</gene>
<evidence type="ECO:0000256" key="1">
    <source>
        <dbReference type="ARBA" id="ARBA00004196"/>
    </source>
</evidence>
<evidence type="ECO:0000313" key="7">
    <source>
        <dbReference type="EMBL" id="AHG63048.1"/>
    </source>
</evidence>
<dbReference type="EMBL" id="CP003915">
    <property type="protein sequence ID" value="AHG63048.1"/>
    <property type="molecule type" value="Genomic_DNA"/>
</dbReference>
<keyword evidence="8" id="KW-1185">Reference proteome</keyword>
<evidence type="ECO:0000259" key="5">
    <source>
        <dbReference type="Pfam" id="PF25944"/>
    </source>
</evidence>
<dbReference type="InterPro" id="IPR058625">
    <property type="entry name" value="MdtA-like_BSH"/>
</dbReference>
<accession>W0PDC9</accession>
<comment type="subcellular location">
    <subcellularLocation>
        <location evidence="1">Cell envelope</location>
    </subcellularLocation>
</comment>
<feature type="domain" description="Multidrug resistance protein MdtA-like C-terminal permuted SH3" evidence="6">
    <location>
        <begin position="306"/>
        <end position="367"/>
    </location>
</feature>
<dbReference type="Gene3D" id="2.40.420.20">
    <property type="match status" value="1"/>
</dbReference>
<evidence type="ECO:0000259" key="6">
    <source>
        <dbReference type="Pfam" id="PF25967"/>
    </source>
</evidence>
<dbReference type="Gene3D" id="2.40.50.100">
    <property type="match status" value="1"/>
</dbReference>